<evidence type="ECO:0000256" key="4">
    <source>
        <dbReference type="ARBA" id="ARBA00049366"/>
    </source>
</evidence>
<name>A0A9Y1BRQ5_9ARCH</name>
<proteinExistence type="predicted"/>
<dbReference type="Proteomes" id="UP001200513">
    <property type="component" value="Chromosome"/>
</dbReference>
<dbReference type="PANTHER" id="PTHR10188">
    <property type="entry name" value="L-ASPARAGINASE"/>
    <property type="match status" value="1"/>
</dbReference>
<dbReference type="CDD" id="cd04513">
    <property type="entry name" value="Glycosylasparaginase"/>
    <property type="match status" value="1"/>
</dbReference>
<comment type="catalytic activity">
    <reaction evidence="4">
        <text>L-asparagine + H2O = L-aspartate + NH4(+)</text>
        <dbReference type="Rhea" id="RHEA:21016"/>
        <dbReference type="ChEBI" id="CHEBI:15377"/>
        <dbReference type="ChEBI" id="CHEBI:28938"/>
        <dbReference type="ChEBI" id="CHEBI:29991"/>
        <dbReference type="ChEBI" id="CHEBI:58048"/>
        <dbReference type="EC" id="3.5.1.1"/>
    </reaction>
</comment>
<evidence type="ECO:0000256" key="3">
    <source>
        <dbReference type="ARBA" id="ARBA00044776"/>
    </source>
</evidence>
<dbReference type="PANTHER" id="PTHR10188:SF6">
    <property type="entry name" value="N(4)-(BETA-N-ACETYLGLUCOSAMINYL)-L-ASPARAGINASE"/>
    <property type="match status" value="1"/>
</dbReference>
<dbReference type="SUPFAM" id="SSF56235">
    <property type="entry name" value="N-terminal nucleophile aminohydrolases (Ntn hydrolases)"/>
    <property type="match status" value="1"/>
</dbReference>
<reference evidence="7" key="1">
    <citation type="journal article" date="2022" name="Nat. Microbiol.">
        <title>Unique mobile elements and scalable gene flow at the prokaryote-eukaryote boundary revealed by circularized Asgard archaea genomes.</title>
        <authorList>
            <person name="Wu F."/>
            <person name="Speth D.R."/>
            <person name="Philosof A."/>
            <person name="Cremiere A."/>
            <person name="Narayanan A."/>
            <person name="Barco R.A."/>
            <person name="Connon S.A."/>
            <person name="Amend J.P."/>
            <person name="Antoshechkin I.A."/>
            <person name="Orphan V.J."/>
        </authorList>
    </citation>
    <scope>NUCLEOTIDE SEQUENCE</scope>
    <source>
        <strain evidence="7">PR6</strain>
    </source>
</reference>
<dbReference type="GO" id="GO:0004067">
    <property type="term" value="F:asparaginase activity"/>
    <property type="evidence" value="ECO:0007669"/>
    <property type="project" value="UniProtKB-EC"/>
</dbReference>
<feature type="active site" description="Nucleophile" evidence="5">
    <location>
        <position position="187"/>
    </location>
</feature>
<accession>A0A9Y1BRQ5</accession>
<evidence type="ECO:0000256" key="5">
    <source>
        <dbReference type="PIRSR" id="PIRSR600246-1"/>
    </source>
</evidence>
<dbReference type="GO" id="GO:0005737">
    <property type="term" value="C:cytoplasm"/>
    <property type="evidence" value="ECO:0007669"/>
    <property type="project" value="TreeGrafter"/>
</dbReference>
<organism evidence="7">
    <name type="scientific">Candidatus Heimdallarchaeum endolithica</name>
    <dbReference type="NCBI Taxonomy" id="2876572"/>
    <lineage>
        <taxon>Archaea</taxon>
        <taxon>Promethearchaeati</taxon>
        <taxon>Candidatus Heimdallarchaeota</taxon>
        <taxon>Candidatus Heimdallarchaeia (ex Rinke et al. 2021) (nom. nud.)</taxon>
        <taxon>Candidatus Heimdallarchaeales</taxon>
        <taxon>Candidatus Heimdallarchaeaceae</taxon>
        <taxon>Candidatus Heimdallarchaeum</taxon>
    </lineage>
</organism>
<dbReference type="Gene3D" id="3.60.20.30">
    <property type="entry name" value="(Glycosyl)asparaginase"/>
    <property type="match status" value="1"/>
</dbReference>
<sequence>MIKLKRVVIAGTIRSDVGLPKGIELLLQGNKAIDAVEETIKIVEDNLDDWTVGTGGLANLLGEVELDASMMDGTTLKAGAVAGVRKHKNPISIARKVLELTPHVLLVGEFADLFADVIGFPQSELLTENAKAIYNDFLKKKKIETYPYDNEKTMKLKERYFKSFKKMVENNDLMSWYEKYAKEKHGTVNVIGRDIRGNICSGVSTSGLSFKFPGRAGDSPLIGAGNYADSRYGAATCVGVGEIAIRLSLARIAVYELSKGKSVEEAAICAIKMIKDLEPKAGTLSILVMDKEGNVASAANFRDYQFWIADSLDPIPRKKECIFVDLKEKEDIGVGYHR</sequence>
<dbReference type="AlphaFoldDB" id="A0A9Y1BRQ5"/>
<feature type="site" description="Cleavage; by autolysis" evidence="6">
    <location>
        <begin position="186"/>
        <end position="187"/>
    </location>
</feature>
<dbReference type="InterPro" id="IPR029055">
    <property type="entry name" value="Ntn_hydrolases_N"/>
</dbReference>
<dbReference type="InterPro" id="IPR000246">
    <property type="entry name" value="Peptidase_T2"/>
</dbReference>
<evidence type="ECO:0000256" key="2">
    <source>
        <dbReference type="ARBA" id="ARBA00030414"/>
    </source>
</evidence>
<evidence type="ECO:0000256" key="6">
    <source>
        <dbReference type="PIRSR" id="PIRSR600246-3"/>
    </source>
</evidence>
<dbReference type="EMBL" id="CP084167">
    <property type="protein sequence ID" value="UJG43731.1"/>
    <property type="molecule type" value="Genomic_DNA"/>
</dbReference>
<dbReference type="EC" id="3.5.1.1" evidence="1"/>
<protein>
    <recommendedName>
        <fullName evidence="3">Plant-type L-asparaginase</fullName>
        <ecNumber evidence="1">3.5.1.1</ecNumber>
    </recommendedName>
    <alternativeName>
        <fullName evidence="2">L-asparagine amidohydrolase</fullName>
    </alternativeName>
</protein>
<evidence type="ECO:0000313" key="7">
    <source>
        <dbReference type="EMBL" id="UJG43731.1"/>
    </source>
</evidence>
<gene>
    <name evidence="7" type="ORF">K9W46_00775</name>
</gene>
<dbReference type="Pfam" id="PF01112">
    <property type="entry name" value="Asparaginase_2"/>
    <property type="match status" value="1"/>
</dbReference>
<evidence type="ECO:0000256" key="1">
    <source>
        <dbReference type="ARBA" id="ARBA00012920"/>
    </source>
</evidence>